<dbReference type="EMBL" id="JBHRSZ010000007">
    <property type="protein sequence ID" value="MFC3153018.1"/>
    <property type="molecule type" value="Genomic_DNA"/>
</dbReference>
<evidence type="ECO:0000256" key="6">
    <source>
        <dbReference type="SAM" id="Phobius"/>
    </source>
</evidence>
<evidence type="ECO:0000256" key="3">
    <source>
        <dbReference type="ARBA" id="ARBA00022692"/>
    </source>
</evidence>
<keyword evidence="3 6" id="KW-0812">Transmembrane</keyword>
<dbReference type="InterPro" id="IPR010432">
    <property type="entry name" value="RDD"/>
</dbReference>
<proteinExistence type="predicted"/>
<evidence type="ECO:0000313" key="9">
    <source>
        <dbReference type="Proteomes" id="UP001595476"/>
    </source>
</evidence>
<keyword evidence="4 6" id="KW-1133">Transmembrane helix</keyword>
<dbReference type="PANTHER" id="PTHR36115">
    <property type="entry name" value="PROLINE-RICH ANTIGEN HOMOLOG-RELATED"/>
    <property type="match status" value="1"/>
</dbReference>
<comment type="caution">
    <text evidence="8">The sequence shown here is derived from an EMBL/GenBank/DDBJ whole genome shotgun (WGS) entry which is preliminary data.</text>
</comment>
<name>A0ABV7HGP8_9GAMM</name>
<protein>
    <submittedName>
        <fullName evidence="8">RDD family protein</fullName>
    </submittedName>
</protein>
<comment type="subcellular location">
    <subcellularLocation>
        <location evidence="1">Cell membrane</location>
        <topology evidence="1">Multi-pass membrane protein</topology>
    </subcellularLocation>
</comment>
<reference evidence="9" key="1">
    <citation type="journal article" date="2019" name="Int. J. Syst. Evol. Microbiol.">
        <title>The Global Catalogue of Microorganisms (GCM) 10K type strain sequencing project: providing services to taxonomists for standard genome sequencing and annotation.</title>
        <authorList>
            <consortium name="The Broad Institute Genomics Platform"/>
            <consortium name="The Broad Institute Genome Sequencing Center for Infectious Disease"/>
            <person name="Wu L."/>
            <person name="Ma J."/>
        </authorList>
    </citation>
    <scope>NUCLEOTIDE SEQUENCE [LARGE SCALE GENOMIC DNA]</scope>
    <source>
        <strain evidence="9">KCTC 52438</strain>
    </source>
</reference>
<evidence type="ECO:0000259" key="7">
    <source>
        <dbReference type="Pfam" id="PF06271"/>
    </source>
</evidence>
<evidence type="ECO:0000256" key="1">
    <source>
        <dbReference type="ARBA" id="ARBA00004651"/>
    </source>
</evidence>
<dbReference type="RefSeq" id="WP_386722939.1">
    <property type="nucleotide sequence ID" value="NZ_JBHRSZ010000007.1"/>
</dbReference>
<dbReference type="Proteomes" id="UP001595476">
    <property type="component" value="Unassembled WGS sequence"/>
</dbReference>
<feature type="transmembrane region" description="Helical" evidence="6">
    <location>
        <begin position="23"/>
        <end position="44"/>
    </location>
</feature>
<accession>A0ABV7HGP8</accession>
<feature type="transmembrane region" description="Helical" evidence="6">
    <location>
        <begin position="56"/>
        <end position="75"/>
    </location>
</feature>
<feature type="domain" description="RDD" evidence="7">
    <location>
        <begin position="16"/>
        <end position="165"/>
    </location>
</feature>
<evidence type="ECO:0000313" key="8">
    <source>
        <dbReference type="EMBL" id="MFC3153018.1"/>
    </source>
</evidence>
<dbReference type="Pfam" id="PF06271">
    <property type="entry name" value="RDD"/>
    <property type="match status" value="1"/>
</dbReference>
<sequence>MEYGMEASTPVQESNTASFWRRIGALVIDGVFLAGIGFGLGLLFESWFVSLGDAARLVGFSIALIYFGVMNSELGKGQTLGKQALNLKVVDSRGEFISPLRSFARYTIFAIPFYLNNLSLSPETLSNSVVLPYLLSFIIFGGIFSTTYLYIFNKRTRQTLHDLIVDTYVIQSEGVFNSSASIWKPHLAIVALISLVSVVAVSVMSEKVNEEPFSAMLATQSEILKVSPIRTASVTHNQRFVTSSSEGSKSFEFVNVRAVLTENEIADKELSKTLSDIVFSYYPNSREVNAVNVTLSYGYDIGIWSSWSHETHSYNFTDSMSQ</sequence>
<evidence type="ECO:0000256" key="5">
    <source>
        <dbReference type="ARBA" id="ARBA00023136"/>
    </source>
</evidence>
<organism evidence="8 9">
    <name type="scientific">Litoribrevibacter euphylliae</name>
    <dbReference type="NCBI Taxonomy" id="1834034"/>
    <lineage>
        <taxon>Bacteria</taxon>
        <taxon>Pseudomonadati</taxon>
        <taxon>Pseudomonadota</taxon>
        <taxon>Gammaproteobacteria</taxon>
        <taxon>Oceanospirillales</taxon>
        <taxon>Oceanospirillaceae</taxon>
        <taxon>Litoribrevibacter</taxon>
    </lineage>
</organism>
<keyword evidence="5 6" id="KW-0472">Membrane</keyword>
<evidence type="ECO:0000256" key="2">
    <source>
        <dbReference type="ARBA" id="ARBA00022475"/>
    </source>
</evidence>
<keyword evidence="9" id="KW-1185">Reference proteome</keyword>
<dbReference type="InterPro" id="IPR051791">
    <property type="entry name" value="Pra-immunoreactive"/>
</dbReference>
<gene>
    <name evidence="8" type="ORF">ACFOEK_18400</name>
</gene>
<feature type="transmembrane region" description="Helical" evidence="6">
    <location>
        <begin position="130"/>
        <end position="151"/>
    </location>
</feature>
<keyword evidence="2" id="KW-1003">Cell membrane</keyword>
<evidence type="ECO:0000256" key="4">
    <source>
        <dbReference type="ARBA" id="ARBA00022989"/>
    </source>
</evidence>